<dbReference type="PROSITE" id="PS00093">
    <property type="entry name" value="N4_MTASE"/>
    <property type="match status" value="1"/>
</dbReference>
<dbReference type="GO" id="GO:0015667">
    <property type="term" value="F:site-specific DNA-methyltransferase (cytosine-N4-specific) activity"/>
    <property type="evidence" value="ECO:0007669"/>
    <property type="project" value="UniProtKB-EC"/>
</dbReference>
<evidence type="ECO:0000259" key="9">
    <source>
        <dbReference type="Pfam" id="PF01555"/>
    </source>
</evidence>
<dbReference type="AlphaFoldDB" id="A0A1C4DEJ1"/>
<evidence type="ECO:0000256" key="7">
    <source>
        <dbReference type="ARBA" id="ARBA00049120"/>
    </source>
</evidence>
<evidence type="ECO:0000256" key="3">
    <source>
        <dbReference type="ARBA" id="ARBA00022679"/>
    </source>
</evidence>
<keyword evidence="2 10" id="KW-0489">Methyltransferase</keyword>
<evidence type="ECO:0000256" key="4">
    <source>
        <dbReference type="ARBA" id="ARBA00022691"/>
    </source>
</evidence>
<dbReference type="InterPro" id="IPR029063">
    <property type="entry name" value="SAM-dependent_MTases_sf"/>
</dbReference>
<keyword evidence="3 10" id="KW-0808">Transferase</keyword>
<dbReference type="InterPro" id="IPR017985">
    <property type="entry name" value="MeTrfase_CN4_CS"/>
</dbReference>
<sequence>MRSNITALELNDDSSEVELSGLLPEPKCKAYTTEEGRVAGLIEGDAASSLRMLPSDVFNVAVTSPPYYWVRDYGYDGQLGHEDSVDAYVEQLMTVFDEVKRTLHPEGVFFLNIGDTYYSGNGQPHGSDPRCASRNFLRKKVRAVDVSGWDIPKKSMIGIPWKVAFAMQARGWTLRSNIIWNRCNAFVEPTARDRPYRQYEFIFMFTKNRFYSFDRSKLIEEDVWNIPIERSRRAKHNASFPMELARRCIEVASPVGGHVLDPFVGSGTTILSALANDRNVVGVDMSNEYIRSIKETLKADGLQDTPWSSLSNTIGQSSTEWDNWAGNRLNFRKPGKAK</sequence>
<accession>A0A1C4DEJ1</accession>
<dbReference type="GO" id="GO:0003677">
    <property type="term" value="F:DNA binding"/>
    <property type="evidence" value="ECO:0007669"/>
    <property type="project" value="UniProtKB-KW"/>
</dbReference>
<comment type="catalytic activity">
    <reaction evidence="7">
        <text>a 2'-deoxycytidine in DNA + S-adenosyl-L-methionine = an N(4)-methyl-2'-deoxycytidine in DNA + S-adenosyl-L-homocysteine + H(+)</text>
        <dbReference type="Rhea" id="RHEA:16857"/>
        <dbReference type="Rhea" id="RHEA-COMP:11369"/>
        <dbReference type="Rhea" id="RHEA-COMP:13674"/>
        <dbReference type="ChEBI" id="CHEBI:15378"/>
        <dbReference type="ChEBI" id="CHEBI:57856"/>
        <dbReference type="ChEBI" id="CHEBI:59789"/>
        <dbReference type="ChEBI" id="CHEBI:85452"/>
        <dbReference type="ChEBI" id="CHEBI:137933"/>
        <dbReference type="EC" id="2.1.1.113"/>
    </reaction>
</comment>
<organism evidence="10 11">
    <name type="scientific">Kosakonia oryziphila</name>
    <dbReference type="NCBI Taxonomy" id="1005667"/>
    <lineage>
        <taxon>Bacteria</taxon>
        <taxon>Pseudomonadati</taxon>
        <taxon>Pseudomonadota</taxon>
        <taxon>Gammaproteobacteria</taxon>
        <taxon>Enterobacterales</taxon>
        <taxon>Enterobacteriaceae</taxon>
        <taxon>Kosakonia</taxon>
    </lineage>
</organism>
<dbReference type="EMBL" id="FMBC01000016">
    <property type="protein sequence ID" value="SCC29736.1"/>
    <property type="molecule type" value="Genomic_DNA"/>
</dbReference>
<evidence type="ECO:0000313" key="10">
    <source>
        <dbReference type="EMBL" id="SCC29736.1"/>
    </source>
</evidence>
<evidence type="ECO:0000313" key="11">
    <source>
        <dbReference type="Proteomes" id="UP000198515"/>
    </source>
</evidence>
<dbReference type="EC" id="2.1.1.-" evidence="8"/>
<dbReference type="OrthoDB" id="9816043at2"/>
<dbReference type="GO" id="GO:0008170">
    <property type="term" value="F:N-methyltransferase activity"/>
    <property type="evidence" value="ECO:0007669"/>
    <property type="project" value="InterPro"/>
</dbReference>
<dbReference type="RefSeq" id="WP_090135601.1">
    <property type="nucleotide sequence ID" value="NZ_FMBC01000016.1"/>
</dbReference>
<dbReference type="Gene3D" id="3.40.50.150">
    <property type="entry name" value="Vaccinia Virus protein VP39"/>
    <property type="match status" value="1"/>
</dbReference>
<evidence type="ECO:0000256" key="2">
    <source>
        <dbReference type="ARBA" id="ARBA00022603"/>
    </source>
</evidence>
<keyword evidence="6" id="KW-0238">DNA-binding</keyword>
<reference evidence="11" key="1">
    <citation type="submission" date="2016-08" db="EMBL/GenBank/DDBJ databases">
        <authorList>
            <person name="Varghese N."/>
            <person name="Submissions Spin"/>
        </authorList>
    </citation>
    <scope>NUCLEOTIDE SEQUENCE [LARGE SCALE GENOMIC DNA]</scope>
    <source>
        <strain evidence="11">REICA_142</strain>
    </source>
</reference>
<dbReference type="SUPFAM" id="SSF53335">
    <property type="entry name" value="S-adenosyl-L-methionine-dependent methyltransferases"/>
    <property type="match status" value="1"/>
</dbReference>
<evidence type="ECO:0000256" key="5">
    <source>
        <dbReference type="ARBA" id="ARBA00022747"/>
    </source>
</evidence>
<proteinExistence type="inferred from homology"/>
<protein>
    <recommendedName>
        <fullName evidence="8">Methyltransferase</fullName>
        <ecNumber evidence="8">2.1.1.-</ecNumber>
    </recommendedName>
</protein>
<evidence type="ECO:0000256" key="1">
    <source>
        <dbReference type="ARBA" id="ARBA00010203"/>
    </source>
</evidence>
<evidence type="ECO:0000256" key="8">
    <source>
        <dbReference type="RuleBase" id="RU362026"/>
    </source>
</evidence>
<dbReference type="InterPro" id="IPR002941">
    <property type="entry name" value="DNA_methylase_N4/N6"/>
</dbReference>
<name>A0A1C4DEJ1_9ENTR</name>
<dbReference type="InterPro" id="IPR001091">
    <property type="entry name" value="RM_Methyltransferase"/>
</dbReference>
<comment type="similarity">
    <text evidence="1">Belongs to the N(4)/N(6)-methyltransferase family. N(4) subfamily.</text>
</comment>
<keyword evidence="5" id="KW-0680">Restriction system</keyword>
<feature type="domain" description="DNA methylase N-4/N-6" evidence="9">
    <location>
        <begin position="59"/>
        <end position="295"/>
    </location>
</feature>
<dbReference type="PRINTS" id="PR00508">
    <property type="entry name" value="S21N4MTFRASE"/>
</dbReference>
<evidence type="ECO:0000256" key="6">
    <source>
        <dbReference type="ARBA" id="ARBA00023125"/>
    </source>
</evidence>
<dbReference type="Proteomes" id="UP000198515">
    <property type="component" value="Unassembled WGS sequence"/>
</dbReference>
<keyword evidence="4" id="KW-0949">S-adenosyl-L-methionine</keyword>
<keyword evidence="11" id="KW-1185">Reference proteome</keyword>
<dbReference type="Pfam" id="PF01555">
    <property type="entry name" value="N6_N4_Mtase"/>
    <property type="match status" value="1"/>
</dbReference>
<dbReference type="GO" id="GO:0032259">
    <property type="term" value="P:methylation"/>
    <property type="evidence" value="ECO:0007669"/>
    <property type="project" value="UniProtKB-KW"/>
</dbReference>
<gene>
    <name evidence="10" type="ORF">GA0061070_10163</name>
</gene>
<dbReference type="GO" id="GO:0009307">
    <property type="term" value="P:DNA restriction-modification system"/>
    <property type="evidence" value="ECO:0007669"/>
    <property type="project" value="UniProtKB-KW"/>
</dbReference>